<reference evidence="1" key="1">
    <citation type="submission" date="2020-10" db="EMBL/GenBank/DDBJ databases">
        <authorList>
            <person name="Gilroy R."/>
        </authorList>
    </citation>
    <scope>NUCLEOTIDE SEQUENCE</scope>
    <source>
        <strain evidence="1">ChiW16-3235</strain>
    </source>
</reference>
<evidence type="ECO:0000313" key="1">
    <source>
        <dbReference type="EMBL" id="HIR67199.1"/>
    </source>
</evidence>
<dbReference type="EMBL" id="DVHK01000084">
    <property type="protein sequence ID" value="HIR67199.1"/>
    <property type="molecule type" value="Genomic_DNA"/>
</dbReference>
<evidence type="ECO:0000313" key="2">
    <source>
        <dbReference type="Proteomes" id="UP000823913"/>
    </source>
</evidence>
<protein>
    <submittedName>
        <fullName evidence="1">Uncharacterized protein</fullName>
    </submittedName>
</protein>
<dbReference type="Proteomes" id="UP000823913">
    <property type="component" value="Unassembled WGS sequence"/>
</dbReference>
<reference evidence="1" key="2">
    <citation type="journal article" date="2021" name="PeerJ">
        <title>Extensive microbial diversity within the chicken gut microbiome revealed by metagenomics and culture.</title>
        <authorList>
            <person name="Gilroy R."/>
            <person name="Ravi A."/>
            <person name="Getino M."/>
            <person name="Pursley I."/>
            <person name="Horton D.L."/>
            <person name="Alikhan N.F."/>
            <person name="Baker D."/>
            <person name="Gharbi K."/>
            <person name="Hall N."/>
            <person name="Watson M."/>
            <person name="Adriaenssens E.M."/>
            <person name="Foster-Nyarko E."/>
            <person name="Jarju S."/>
            <person name="Secka A."/>
            <person name="Antonio M."/>
            <person name="Oren A."/>
            <person name="Chaudhuri R.R."/>
            <person name="La Ragione R."/>
            <person name="Hildebrand F."/>
            <person name="Pallen M.J."/>
        </authorList>
    </citation>
    <scope>NUCLEOTIDE SEQUENCE</scope>
    <source>
        <strain evidence="1">ChiW16-3235</strain>
    </source>
</reference>
<proteinExistence type="predicted"/>
<dbReference type="AlphaFoldDB" id="A0A9D1E6W4"/>
<comment type="caution">
    <text evidence="1">The sequence shown here is derived from an EMBL/GenBank/DDBJ whole genome shotgun (WGS) entry which is preliminary data.</text>
</comment>
<gene>
    <name evidence="1" type="ORF">IAB94_04005</name>
</gene>
<sequence>MMKDFMISFSLDDSKYFTAVRLAVGGVCAAADLDIDATEDFKVSVTESCLILKNCGFGGAQIILHTSDGVVAEVCGEDAGQLCEGENEFSLALISALVSSCEIEKSGDAIKKVVLKV</sequence>
<name>A0A9D1E6W4_9FIRM</name>
<organism evidence="1 2">
    <name type="scientific">Candidatus Coproplasma avicola</name>
    <dbReference type="NCBI Taxonomy" id="2840744"/>
    <lineage>
        <taxon>Bacteria</taxon>
        <taxon>Bacillati</taxon>
        <taxon>Bacillota</taxon>
        <taxon>Clostridia</taxon>
        <taxon>Eubacteriales</taxon>
        <taxon>Candidatus Coproplasma</taxon>
    </lineage>
</organism>
<accession>A0A9D1E6W4</accession>